<evidence type="ECO:0000256" key="4">
    <source>
        <dbReference type="ARBA" id="ARBA00022692"/>
    </source>
</evidence>
<evidence type="ECO:0000256" key="1">
    <source>
        <dbReference type="ARBA" id="ARBA00004141"/>
    </source>
</evidence>
<dbReference type="GO" id="GO:0005886">
    <property type="term" value="C:plasma membrane"/>
    <property type="evidence" value="ECO:0007669"/>
    <property type="project" value="UniProtKB-SubCell"/>
</dbReference>
<evidence type="ECO:0000313" key="10">
    <source>
        <dbReference type="EMBL" id="PFG37469.1"/>
    </source>
</evidence>
<keyword evidence="7 9" id="KW-0472">Membrane</keyword>
<name>A0A2A9EGV3_9MICO</name>
<dbReference type="OrthoDB" id="9810350at2"/>
<organism evidence="10 11">
    <name type="scientific">Flavimobilis soli</name>
    <dbReference type="NCBI Taxonomy" id="442709"/>
    <lineage>
        <taxon>Bacteria</taxon>
        <taxon>Bacillati</taxon>
        <taxon>Actinomycetota</taxon>
        <taxon>Actinomycetes</taxon>
        <taxon>Micrococcales</taxon>
        <taxon>Jonesiaceae</taxon>
        <taxon>Flavimobilis</taxon>
    </lineage>
</organism>
<dbReference type="AlphaFoldDB" id="A0A2A9EGV3"/>
<evidence type="ECO:0000256" key="7">
    <source>
        <dbReference type="ARBA" id="ARBA00023136"/>
    </source>
</evidence>
<evidence type="ECO:0000256" key="9">
    <source>
        <dbReference type="HAMAP-Rule" id="MF_00115"/>
    </source>
</evidence>
<evidence type="ECO:0000256" key="5">
    <source>
        <dbReference type="ARBA" id="ARBA00022989"/>
    </source>
</evidence>
<dbReference type="RefSeq" id="WP_098458514.1">
    <property type="nucleotide sequence ID" value="NZ_PDJH01000001.1"/>
</dbReference>
<dbReference type="GO" id="GO:0008381">
    <property type="term" value="F:mechanosensitive monoatomic ion channel activity"/>
    <property type="evidence" value="ECO:0007669"/>
    <property type="project" value="UniProtKB-UniRule"/>
</dbReference>
<evidence type="ECO:0000256" key="2">
    <source>
        <dbReference type="ARBA" id="ARBA00022448"/>
    </source>
</evidence>
<gene>
    <name evidence="9" type="primary">mscL</name>
    <name evidence="10" type="ORF">ATL41_2233</name>
</gene>
<feature type="transmembrane region" description="Helical" evidence="9">
    <location>
        <begin position="41"/>
        <end position="61"/>
    </location>
</feature>
<dbReference type="HAMAP" id="MF_00115">
    <property type="entry name" value="MscL"/>
    <property type="match status" value="1"/>
</dbReference>
<sequence>MKETLNGFKEFILRGNVIELAVAVIVGTAFSDIVAKIQEGVINPLIAAFFAAPDLSSVGAFTINDSVFRPGLVLNAVINFLIVAAVIYFVIILPINKLAQARKRGEVSEPAAPSEEILLLQEIRDLLKQQNGGATSEAPGTTPTL</sequence>
<proteinExistence type="inferred from homology"/>
<comment type="function">
    <text evidence="9">Channel that opens in response to stretch forces in the membrane lipid bilayer. May participate in the regulation of osmotic pressure changes within the cell.</text>
</comment>
<keyword evidence="11" id="KW-1185">Reference proteome</keyword>
<dbReference type="InterPro" id="IPR036019">
    <property type="entry name" value="MscL_channel"/>
</dbReference>
<dbReference type="SUPFAM" id="SSF81330">
    <property type="entry name" value="Gated mechanosensitive channel"/>
    <property type="match status" value="1"/>
</dbReference>
<dbReference type="PANTHER" id="PTHR30266">
    <property type="entry name" value="MECHANOSENSITIVE CHANNEL MSCL"/>
    <property type="match status" value="1"/>
</dbReference>
<dbReference type="Gene3D" id="1.10.1200.120">
    <property type="entry name" value="Large-conductance mechanosensitive channel, MscL, domain 1"/>
    <property type="match status" value="1"/>
</dbReference>
<accession>A0A2A9EGV3</accession>
<dbReference type="PANTHER" id="PTHR30266:SF2">
    <property type="entry name" value="LARGE-CONDUCTANCE MECHANOSENSITIVE CHANNEL"/>
    <property type="match status" value="1"/>
</dbReference>
<dbReference type="Proteomes" id="UP000221394">
    <property type="component" value="Unassembled WGS sequence"/>
</dbReference>
<dbReference type="Pfam" id="PF01741">
    <property type="entry name" value="MscL"/>
    <property type="match status" value="1"/>
</dbReference>
<keyword evidence="8 9" id="KW-0407">Ion channel</keyword>
<feature type="transmembrane region" description="Helical" evidence="9">
    <location>
        <begin position="12"/>
        <end position="34"/>
    </location>
</feature>
<evidence type="ECO:0000256" key="3">
    <source>
        <dbReference type="ARBA" id="ARBA00022475"/>
    </source>
</evidence>
<reference evidence="10 11" key="1">
    <citation type="submission" date="2017-10" db="EMBL/GenBank/DDBJ databases">
        <title>Sequencing the genomes of 1000 actinobacteria strains.</title>
        <authorList>
            <person name="Klenk H.-P."/>
        </authorList>
    </citation>
    <scope>NUCLEOTIDE SEQUENCE [LARGE SCALE GENOMIC DNA]</scope>
    <source>
        <strain evidence="10 11">DSM 21574</strain>
    </source>
</reference>
<dbReference type="NCBIfam" id="TIGR00220">
    <property type="entry name" value="mscL"/>
    <property type="match status" value="1"/>
</dbReference>
<dbReference type="EMBL" id="PDJH01000001">
    <property type="protein sequence ID" value="PFG37469.1"/>
    <property type="molecule type" value="Genomic_DNA"/>
</dbReference>
<keyword evidence="4 9" id="KW-0812">Transmembrane</keyword>
<comment type="similarity">
    <text evidence="9">Belongs to the MscL family.</text>
</comment>
<protein>
    <recommendedName>
        <fullName evidence="9">Large-conductance mechanosensitive channel</fullName>
    </recommendedName>
</protein>
<evidence type="ECO:0000256" key="8">
    <source>
        <dbReference type="ARBA" id="ARBA00023303"/>
    </source>
</evidence>
<comment type="caution">
    <text evidence="10">The sequence shown here is derived from an EMBL/GenBank/DDBJ whole genome shotgun (WGS) entry which is preliminary data.</text>
</comment>
<evidence type="ECO:0000313" key="11">
    <source>
        <dbReference type="Proteomes" id="UP000221394"/>
    </source>
</evidence>
<keyword evidence="6 9" id="KW-0406">Ion transport</keyword>
<keyword evidence="3 9" id="KW-1003">Cell membrane</keyword>
<evidence type="ECO:0000256" key="6">
    <source>
        <dbReference type="ARBA" id="ARBA00023065"/>
    </source>
</evidence>
<dbReference type="InterPro" id="IPR037673">
    <property type="entry name" value="MSC/AndL"/>
</dbReference>
<keyword evidence="5 9" id="KW-1133">Transmembrane helix</keyword>
<keyword evidence="2 9" id="KW-0813">Transport</keyword>
<comment type="subcellular location">
    <subcellularLocation>
        <location evidence="9">Cell membrane</location>
        <topology evidence="9">Multi-pass membrane protein</topology>
    </subcellularLocation>
    <subcellularLocation>
        <location evidence="1">Membrane</location>
        <topology evidence="1">Multi-pass membrane protein</topology>
    </subcellularLocation>
</comment>
<comment type="subunit">
    <text evidence="9">Homopentamer.</text>
</comment>
<dbReference type="PRINTS" id="PR01264">
    <property type="entry name" value="MECHCHANNEL"/>
</dbReference>
<feature type="transmembrane region" description="Helical" evidence="9">
    <location>
        <begin position="73"/>
        <end position="95"/>
    </location>
</feature>
<dbReference type="InterPro" id="IPR001185">
    <property type="entry name" value="MS_channel"/>
</dbReference>